<dbReference type="OrthoDB" id="4357748at2759"/>
<proteinExistence type="predicted"/>
<gene>
    <name evidence="1" type="ORF">PVAR5_7220</name>
</gene>
<protein>
    <submittedName>
        <fullName evidence="1">Uncharacterized protein</fullName>
    </submittedName>
</protein>
<accession>V5G948</accession>
<keyword evidence="2" id="KW-1185">Reference proteome</keyword>
<sequence length="278" mass="32276">MGCRGLWDLYIHGKRYRLCHPRGRITYPDDIFTLQTLREPLDKPDFLEQWEVVPCPSPLNTSLDYVYTVDHDAGLFTISMWGELNGSLAPAVTLFDLTEIYNATGVSLEKVRQESQFSFRDNVIETEEIESKLLVLERLDIQLGMPTPLNELQERFFADFVFQWRFYIDDPLTWTYSSSAFKIFCIAVLRLAAWDFEVVFDDPNAELPISFKSIPSWSYSKADIYWFHGYLVVLQEDIRSASMIENAISQAKAYTDNLDTRHDIVHLILLSPHHVIFA</sequence>
<organism evidence="1 2">
    <name type="scientific">Byssochlamys spectabilis (strain No. 5 / NBRC 109023)</name>
    <name type="common">Paecilomyces variotii</name>
    <dbReference type="NCBI Taxonomy" id="1356009"/>
    <lineage>
        <taxon>Eukaryota</taxon>
        <taxon>Fungi</taxon>
        <taxon>Dikarya</taxon>
        <taxon>Ascomycota</taxon>
        <taxon>Pezizomycotina</taxon>
        <taxon>Eurotiomycetes</taxon>
        <taxon>Eurotiomycetidae</taxon>
        <taxon>Eurotiales</taxon>
        <taxon>Thermoascaceae</taxon>
        <taxon>Paecilomyces</taxon>
    </lineage>
</organism>
<dbReference type="Proteomes" id="UP000018001">
    <property type="component" value="Unassembled WGS sequence"/>
</dbReference>
<dbReference type="EMBL" id="BAUL01000249">
    <property type="protein sequence ID" value="GAD98526.1"/>
    <property type="molecule type" value="Genomic_DNA"/>
</dbReference>
<dbReference type="InParanoid" id="V5G948"/>
<dbReference type="HOGENOM" id="CLU_042697_0_0_1"/>
<evidence type="ECO:0000313" key="2">
    <source>
        <dbReference type="Proteomes" id="UP000018001"/>
    </source>
</evidence>
<evidence type="ECO:0000313" key="1">
    <source>
        <dbReference type="EMBL" id="GAD98526.1"/>
    </source>
</evidence>
<reference evidence="2" key="1">
    <citation type="journal article" date="2014" name="Genome Announc.">
        <title>Draft genome sequence of the formaldehyde-resistant fungus Byssochlamys spectabilis No. 5 (anamorph Paecilomyces variotii No. 5) (NBRC109023).</title>
        <authorList>
            <person name="Oka T."/>
            <person name="Ekino K."/>
            <person name="Fukuda K."/>
            <person name="Nomura Y."/>
        </authorList>
    </citation>
    <scope>NUCLEOTIDE SEQUENCE [LARGE SCALE GENOMIC DNA]</scope>
    <source>
        <strain evidence="2">No. 5 / NBRC 109023</strain>
    </source>
</reference>
<dbReference type="eggNOG" id="ENOG502RNUB">
    <property type="taxonomic scope" value="Eukaryota"/>
</dbReference>
<comment type="caution">
    <text evidence="1">The sequence shown here is derived from an EMBL/GenBank/DDBJ whole genome shotgun (WGS) entry which is preliminary data.</text>
</comment>
<dbReference type="AlphaFoldDB" id="V5G948"/>
<name>V5G948_BYSSN</name>